<dbReference type="GO" id="GO:0008270">
    <property type="term" value="F:zinc ion binding"/>
    <property type="evidence" value="ECO:0007669"/>
    <property type="project" value="UniProtKB-UniRule"/>
</dbReference>
<protein>
    <recommendedName>
        <fullName evidence="6">Peptide methionine sulfoxide reductase MsrB</fullName>
        <ecNumber evidence="6">1.8.4.12</ecNumber>
    </recommendedName>
    <alternativeName>
        <fullName evidence="6">Peptide-methionine (R)-S-oxide reductase</fullName>
    </alternativeName>
</protein>
<dbReference type="STRING" id="1193011.LEP1GSC058_3944"/>
<dbReference type="InterPro" id="IPR002579">
    <property type="entry name" value="Met_Sox_Rdtase_MsrB_dom"/>
</dbReference>
<evidence type="ECO:0000256" key="4">
    <source>
        <dbReference type="ARBA" id="ARBA00023002"/>
    </source>
</evidence>
<evidence type="ECO:0000256" key="5">
    <source>
        <dbReference type="ARBA" id="ARBA00048488"/>
    </source>
</evidence>
<keyword evidence="2 6" id="KW-0479">Metal-binding</keyword>
<sequence length="168" mass="18791">MNKPVFLLCIIPLWAAMLSGTCSPSYGEPKEKSKGNKMSYEVQKSEEEWKKVLTSDQYRILREKGTERAFTGEYYYNKEKGKYLCAACGAELFNSDTKYESGSGWPSFYKPATEKGVVSETDTSHGMTRTEVHCARCGGHLGHVFPDGPAPTGLRYCINSASLKFKKE</sequence>
<dbReference type="AlphaFoldDB" id="S3UY84"/>
<dbReference type="GO" id="GO:0033743">
    <property type="term" value="F:peptide-methionine (R)-S-oxide reductase activity"/>
    <property type="evidence" value="ECO:0007669"/>
    <property type="project" value="UniProtKB-UniRule"/>
</dbReference>
<dbReference type="InterPro" id="IPR011057">
    <property type="entry name" value="Mss4-like_sf"/>
</dbReference>
<feature type="active site" description="Nucleophile" evidence="6">
    <location>
        <position position="157"/>
    </location>
</feature>
<gene>
    <name evidence="6 9" type="primary">msrB</name>
    <name evidence="9" type="ORF">LEP1GSC058_3944</name>
</gene>
<feature type="chain" id="PRO_5004513344" description="Peptide methionine sulfoxide reductase MsrB" evidence="7">
    <location>
        <begin position="28"/>
        <end position="168"/>
    </location>
</feature>
<feature type="binding site" evidence="6">
    <location>
        <position position="85"/>
    </location>
    <ligand>
        <name>Zn(2+)</name>
        <dbReference type="ChEBI" id="CHEBI:29105"/>
    </ligand>
</feature>
<accession>S3UY84</accession>
<reference evidence="9" key="1">
    <citation type="submission" date="2013-04" db="EMBL/GenBank/DDBJ databases">
        <authorList>
            <person name="Harkins D.M."/>
            <person name="Durkin A.S."/>
            <person name="Selengut J.D."/>
            <person name="Sanka R."/>
            <person name="DePew J."/>
            <person name="Purushe J."/>
            <person name="Ahmed A."/>
            <person name="van der Linden H."/>
            <person name="Goris M.G.A."/>
            <person name="Hartskeerl R.A."/>
            <person name="Vinetz J.M."/>
            <person name="Sutton G.G."/>
            <person name="Nelson W.C."/>
            <person name="Fouts D.E."/>
        </authorList>
    </citation>
    <scope>NUCLEOTIDE SEQUENCE [LARGE SCALE GENOMIC DNA]</scope>
    <source>
        <strain evidence="9">BUT 6</strain>
    </source>
</reference>
<feature type="binding site" evidence="6">
    <location>
        <position position="134"/>
    </location>
    <ligand>
        <name>Zn(2+)</name>
        <dbReference type="ChEBI" id="CHEBI:29105"/>
    </ligand>
</feature>
<dbReference type="Proteomes" id="UP000014540">
    <property type="component" value="Unassembled WGS sequence"/>
</dbReference>
<dbReference type="GO" id="GO:0006979">
    <property type="term" value="P:response to oxidative stress"/>
    <property type="evidence" value="ECO:0007669"/>
    <property type="project" value="InterPro"/>
</dbReference>
<comment type="cofactor">
    <cofactor evidence="6">
        <name>Zn(2+)</name>
        <dbReference type="ChEBI" id="CHEBI:29105"/>
    </cofactor>
    <text evidence="6">Binds 1 zinc ion per subunit. The zinc ion is important for the structural integrity of the protein.</text>
</comment>
<evidence type="ECO:0000256" key="1">
    <source>
        <dbReference type="ARBA" id="ARBA00007174"/>
    </source>
</evidence>
<evidence type="ECO:0000313" key="9">
    <source>
        <dbReference type="EMBL" id="EPG73329.1"/>
    </source>
</evidence>
<feature type="binding site" evidence="6">
    <location>
        <position position="88"/>
    </location>
    <ligand>
        <name>Zn(2+)</name>
        <dbReference type="ChEBI" id="CHEBI:29105"/>
    </ligand>
</feature>
<feature type="domain" description="MsrB" evidence="8">
    <location>
        <begin position="46"/>
        <end position="168"/>
    </location>
</feature>
<dbReference type="PROSITE" id="PS51790">
    <property type="entry name" value="MSRB"/>
    <property type="match status" value="1"/>
</dbReference>
<proteinExistence type="inferred from homology"/>
<evidence type="ECO:0000256" key="7">
    <source>
        <dbReference type="SAM" id="SignalP"/>
    </source>
</evidence>
<organism evidence="9 10">
    <name type="scientific">Leptospira fainei serovar Hurstbridge str. BUT 6</name>
    <dbReference type="NCBI Taxonomy" id="1193011"/>
    <lineage>
        <taxon>Bacteria</taxon>
        <taxon>Pseudomonadati</taxon>
        <taxon>Spirochaetota</taxon>
        <taxon>Spirochaetia</taxon>
        <taxon>Leptospirales</taxon>
        <taxon>Leptospiraceae</taxon>
        <taxon>Leptospira</taxon>
    </lineage>
</organism>
<evidence type="ECO:0000313" key="10">
    <source>
        <dbReference type="Proteomes" id="UP000014540"/>
    </source>
</evidence>
<keyword evidence="10" id="KW-1185">Reference proteome</keyword>
<dbReference type="EMBL" id="AKWZ02000010">
    <property type="protein sequence ID" value="EPG73329.1"/>
    <property type="molecule type" value="Genomic_DNA"/>
</dbReference>
<dbReference type="Pfam" id="PF01641">
    <property type="entry name" value="SelR"/>
    <property type="match status" value="1"/>
</dbReference>
<dbReference type="PANTHER" id="PTHR10173">
    <property type="entry name" value="METHIONINE SULFOXIDE REDUCTASE"/>
    <property type="match status" value="1"/>
</dbReference>
<keyword evidence="4 6" id="KW-0560">Oxidoreductase</keyword>
<evidence type="ECO:0000256" key="2">
    <source>
        <dbReference type="ARBA" id="ARBA00022723"/>
    </source>
</evidence>
<comment type="catalytic activity">
    <reaction evidence="5 6">
        <text>L-methionyl-[protein] + [thioredoxin]-disulfide + H2O = L-methionyl-(R)-S-oxide-[protein] + [thioredoxin]-dithiol</text>
        <dbReference type="Rhea" id="RHEA:24164"/>
        <dbReference type="Rhea" id="RHEA-COMP:10698"/>
        <dbReference type="Rhea" id="RHEA-COMP:10700"/>
        <dbReference type="Rhea" id="RHEA-COMP:12313"/>
        <dbReference type="Rhea" id="RHEA-COMP:12314"/>
        <dbReference type="ChEBI" id="CHEBI:15377"/>
        <dbReference type="ChEBI" id="CHEBI:16044"/>
        <dbReference type="ChEBI" id="CHEBI:29950"/>
        <dbReference type="ChEBI" id="CHEBI:45764"/>
        <dbReference type="ChEBI" id="CHEBI:50058"/>
        <dbReference type="EC" id="1.8.4.12"/>
    </reaction>
</comment>
<name>S3UY84_9LEPT</name>
<keyword evidence="7" id="KW-0732">Signal</keyword>
<dbReference type="OrthoDB" id="4174719at2"/>
<dbReference type="EC" id="1.8.4.12" evidence="6"/>
<feature type="binding site" evidence="6">
    <location>
        <position position="137"/>
    </location>
    <ligand>
        <name>Zn(2+)</name>
        <dbReference type="ChEBI" id="CHEBI:29105"/>
    </ligand>
</feature>
<dbReference type="Gene3D" id="2.170.150.20">
    <property type="entry name" value="Peptide methionine sulfoxide reductase"/>
    <property type="match status" value="1"/>
</dbReference>
<evidence type="ECO:0000256" key="6">
    <source>
        <dbReference type="HAMAP-Rule" id="MF_01400"/>
    </source>
</evidence>
<dbReference type="GO" id="GO:0030091">
    <property type="term" value="P:protein repair"/>
    <property type="evidence" value="ECO:0007669"/>
    <property type="project" value="InterPro"/>
</dbReference>
<comment type="caution">
    <text evidence="9">The sequence shown here is derived from an EMBL/GenBank/DDBJ whole genome shotgun (WGS) entry which is preliminary data.</text>
</comment>
<dbReference type="GO" id="GO:0005737">
    <property type="term" value="C:cytoplasm"/>
    <property type="evidence" value="ECO:0007669"/>
    <property type="project" value="TreeGrafter"/>
</dbReference>
<dbReference type="SUPFAM" id="SSF51316">
    <property type="entry name" value="Mss4-like"/>
    <property type="match status" value="1"/>
</dbReference>
<dbReference type="HAMAP" id="MF_01400">
    <property type="entry name" value="MsrB"/>
    <property type="match status" value="1"/>
</dbReference>
<dbReference type="InterPro" id="IPR028427">
    <property type="entry name" value="Met_Sox_Rdtase_MsrB"/>
</dbReference>
<dbReference type="NCBIfam" id="TIGR00357">
    <property type="entry name" value="peptide-methionine (R)-S-oxide reductase MsrB"/>
    <property type="match status" value="1"/>
</dbReference>
<comment type="similarity">
    <text evidence="1 6">Belongs to the MsrB Met sulfoxide reductase family.</text>
</comment>
<evidence type="ECO:0000256" key="3">
    <source>
        <dbReference type="ARBA" id="ARBA00022833"/>
    </source>
</evidence>
<dbReference type="FunFam" id="2.170.150.20:FF:000001">
    <property type="entry name" value="Peptide methionine sulfoxide reductase MsrB"/>
    <property type="match status" value="1"/>
</dbReference>
<evidence type="ECO:0000259" key="8">
    <source>
        <dbReference type="PROSITE" id="PS51790"/>
    </source>
</evidence>
<keyword evidence="3 6" id="KW-0862">Zinc</keyword>
<dbReference type="PANTHER" id="PTHR10173:SF52">
    <property type="entry name" value="METHIONINE-R-SULFOXIDE REDUCTASE B1"/>
    <property type="match status" value="1"/>
</dbReference>
<feature type="signal peptide" evidence="7">
    <location>
        <begin position="1"/>
        <end position="27"/>
    </location>
</feature>